<dbReference type="EMBL" id="AP014685">
    <property type="protein sequence ID" value="BAR58784.1"/>
    <property type="molecule type" value="Genomic_DNA"/>
</dbReference>
<sequence>MPSDFPVSIQFSMQFVEHFPTILKRERLFSTW</sequence>
<gene>
    <name evidence="1" type="ORF">NK6_5626</name>
</gene>
<evidence type="ECO:0000313" key="2">
    <source>
        <dbReference type="Proteomes" id="UP000063308"/>
    </source>
</evidence>
<protein>
    <submittedName>
        <fullName evidence="1">Uncharacterized protein</fullName>
    </submittedName>
</protein>
<accession>A0A0E4FVC8</accession>
<proteinExistence type="predicted"/>
<organism evidence="1 2">
    <name type="scientific">Bradyrhizobium diazoefficiens</name>
    <dbReference type="NCBI Taxonomy" id="1355477"/>
    <lineage>
        <taxon>Bacteria</taxon>
        <taxon>Pseudomonadati</taxon>
        <taxon>Pseudomonadota</taxon>
        <taxon>Alphaproteobacteria</taxon>
        <taxon>Hyphomicrobiales</taxon>
        <taxon>Nitrobacteraceae</taxon>
        <taxon>Bradyrhizobium</taxon>
    </lineage>
</organism>
<reference evidence="1 2" key="1">
    <citation type="submission" date="2014-11" db="EMBL/GenBank/DDBJ databases">
        <title>Symbiosis island explosion on the genome of extra-slow-growing strains of soybean bradyrhizobia with massive insertion sequences.</title>
        <authorList>
            <person name="Iida T."/>
            <person name="Minamisawa K."/>
        </authorList>
    </citation>
    <scope>NUCLEOTIDE SEQUENCE [LARGE SCALE GENOMIC DNA]</scope>
    <source>
        <strain evidence="1 2">NK6</strain>
    </source>
</reference>
<dbReference type="AlphaFoldDB" id="A0A0E4FVC8"/>
<dbReference type="Proteomes" id="UP000063308">
    <property type="component" value="Chromosome"/>
</dbReference>
<name>A0A0E4FVC8_9BRAD</name>
<evidence type="ECO:0000313" key="1">
    <source>
        <dbReference type="EMBL" id="BAR58784.1"/>
    </source>
</evidence>